<reference evidence="2 3" key="1">
    <citation type="submission" date="2016-04" db="EMBL/GenBank/DDBJ databases">
        <title>A degradative enzymes factory behind the ericoid mycorrhizal symbiosis.</title>
        <authorList>
            <consortium name="DOE Joint Genome Institute"/>
            <person name="Martino E."/>
            <person name="Morin E."/>
            <person name="Grelet G."/>
            <person name="Kuo A."/>
            <person name="Kohler A."/>
            <person name="Daghino S."/>
            <person name="Barry K."/>
            <person name="Choi C."/>
            <person name="Cichocki N."/>
            <person name="Clum A."/>
            <person name="Copeland A."/>
            <person name="Hainaut M."/>
            <person name="Haridas S."/>
            <person name="Labutti K."/>
            <person name="Lindquist E."/>
            <person name="Lipzen A."/>
            <person name="Khouja H.-R."/>
            <person name="Murat C."/>
            <person name="Ohm R."/>
            <person name="Olson A."/>
            <person name="Spatafora J."/>
            <person name="Veneault-Fourrey C."/>
            <person name="Henrissat B."/>
            <person name="Grigoriev I."/>
            <person name="Martin F."/>
            <person name="Perotto S."/>
        </authorList>
    </citation>
    <scope>NUCLEOTIDE SEQUENCE [LARGE SCALE GENOMIC DNA]</scope>
    <source>
        <strain evidence="2 3">F</strain>
    </source>
</reference>
<name>A0A2J6RUE8_HYAVF</name>
<dbReference type="EMBL" id="KZ613943">
    <property type="protein sequence ID" value="PMD42149.1"/>
    <property type="molecule type" value="Genomic_DNA"/>
</dbReference>
<evidence type="ECO:0000313" key="3">
    <source>
        <dbReference type="Proteomes" id="UP000235786"/>
    </source>
</evidence>
<dbReference type="Pfam" id="PF12770">
    <property type="entry name" value="CHAT"/>
    <property type="match status" value="1"/>
</dbReference>
<sequence length="171" mass="18787">MLEDSFPKTVILSSPTVESVFENMSTCNIGHFICHGISVPNDPSKSGLVLSSGTLTLGKLSQKYYPNAHIMYLSACSTAEVSVRELLDEVLHLGTGFQLVGFSHVVATLWEVENREAGRVAQGFYERIRGDGKGYLGERVIARALHDIVKKQRDKQADDPLAWAAQIHFGP</sequence>
<dbReference type="STRING" id="1149755.A0A2J6RUE8"/>
<dbReference type="AlphaFoldDB" id="A0A2J6RUE8"/>
<feature type="domain" description="CHAT" evidence="1">
    <location>
        <begin position="17"/>
        <end position="170"/>
    </location>
</feature>
<dbReference type="OrthoDB" id="9991317at2759"/>
<evidence type="ECO:0000313" key="2">
    <source>
        <dbReference type="EMBL" id="PMD42149.1"/>
    </source>
</evidence>
<keyword evidence="3" id="KW-1185">Reference proteome</keyword>
<gene>
    <name evidence="2" type="ORF">L207DRAFT_424823</name>
</gene>
<organism evidence="2 3">
    <name type="scientific">Hyaloscypha variabilis (strain UAMH 11265 / GT02V1 / F)</name>
    <name type="common">Meliniomyces variabilis</name>
    <dbReference type="NCBI Taxonomy" id="1149755"/>
    <lineage>
        <taxon>Eukaryota</taxon>
        <taxon>Fungi</taxon>
        <taxon>Dikarya</taxon>
        <taxon>Ascomycota</taxon>
        <taxon>Pezizomycotina</taxon>
        <taxon>Leotiomycetes</taxon>
        <taxon>Helotiales</taxon>
        <taxon>Hyaloscyphaceae</taxon>
        <taxon>Hyaloscypha</taxon>
        <taxon>Hyaloscypha variabilis</taxon>
    </lineage>
</organism>
<proteinExistence type="predicted"/>
<dbReference type="InterPro" id="IPR024983">
    <property type="entry name" value="CHAT_dom"/>
</dbReference>
<dbReference type="Proteomes" id="UP000235786">
    <property type="component" value="Unassembled WGS sequence"/>
</dbReference>
<accession>A0A2J6RUE8</accession>
<evidence type="ECO:0000259" key="1">
    <source>
        <dbReference type="Pfam" id="PF12770"/>
    </source>
</evidence>
<protein>
    <recommendedName>
        <fullName evidence="1">CHAT domain-containing protein</fullName>
    </recommendedName>
</protein>